<gene>
    <name evidence="1" type="ORF">NYG85_04805</name>
</gene>
<dbReference type="EMBL" id="JANURM010000003">
    <property type="protein sequence ID" value="MDL0088693.1"/>
    <property type="molecule type" value="Genomic_DNA"/>
</dbReference>
<reference evidence="1" key="1">
    <citation type="submission" date="2022-08" db="EMBL/GenBank/DDBJ databases">
        <authorList>
            <person name="Wang H."/>
        </authorList>
    </citation>
    <scope>NUCLEOTIDE SEQUENCE</scope>
    <source>
        <strain evidence="1">PS10</strain>
    </source>
</reference>
<dbReference type="Proteomes" id="UP001173801">
    <property type="component" value="Unassembled WGS sequence"/>
</dbReference>
<dbReference type="PROSITE" id="PS51257">
    <property type="entry name" value="PROKAR_LIPOPROTEIN"/>
    <property type="match status" value="1"/>
</dbReference>
<keyword evidence="2" id="KW-1185">Reference proteome</keyword>
<name>A0ABT7HP68_9BACT</name>
<dbReference type="RefSeq" id="WP_284937348.1">
    <property type="nucleotide sequence ID" value="NZ_JANURM010000003.1"/>
</dbReference>
<protein>
    <recommendedName>
        <fullName evidence="3">Lipoprotein</fullName>
    </recommendedName>
</protein>
<reference evidence="1" key="2">
    <citation type="journal article" date="2023" name="Microorganisms">
        <title>Isolation and Genomic Characteristics of Cat-Borne Campylobacter felis sp. nov. and Sheep-Borne Campylobacter ovis sp. nov.</title>
        <authorList>
            <person name="Wang H."/>
            <person name="Li Y."/>
            <person name="Gu Y."/>
            <person name="Zhou G."/>
            <person name="Chen X."/>
            <person name="Zhang X."/>
            <person name="Shao Z."/>
            <person name="Zhang J."/>
            <person name="Zhang M."/>
        </authorList>
    </citation>
    <scope>NUCLEOTIDE SEQUENCE</scope>
    <source>
        <strain evidence="1">PS10</strain>
    </source>
</reference>
<proteinExistence type="predicted"/>
<evidence type="ECO:0008006" key="3">
    <source>
        <dbReference type="Google" id="ProtNLM"/>
    </source>
</evidence>
<sequence length="73" mass="8352">MKILAIFLPLFLMGCAKQSVSKTEFVEVIKPVKCDAKIPEKPSYNINDLETAKALMIYHKQIELILKRCVNDK</sequence>
<accession>A0ABT7HP68</accession>
<organism evidence="1 2">
    <name type="scientific">Campylobacter gastrosuis</name>
    <dbReference type="NCBI Taxonomy" id="2974576"/>
    <lineage>
        <taxon>Bacteria</taxon>
        <taxon>Pseudomonadati</taxon>
        <taxon>Campylobacterota</taxon>
        <taxon>Epsilonproteobacteria</taxon>
        <taxon>Campylobacterales</taxon>
        <taxon>Campylobacteraceae</taxon>
        <taxon>Campylobacter</taxon>
    </lineage>
</organism>
<comment type="caution">
    <text evidence="1">The sequence shown here is derived from an EMBL/GenBank/DDBJ whole genome shotgun (WGS) entry which is preliminary data.</text>
</comment>
<evidence type="ECO:0000313" key="1">
    <source>
        <dbReference type="EMBL" id="MDL0088693.1"/>
    </source>
</evidence>
<evidence type="ECO:0000313" key="2">
    <source>
        <dbReference type="Proteomes" id="UP001173801"/>
    </source>
</evidence>